<feature type="transmembrane region" description="Helical" evidence="1">
    <location>
        <begin position="161"/>
        <end position="188"/>
    </location>
</feature>
<gene>
    <name evidence="2" type="ORF">A2544_02740</name>
</gene>
<feature type="transmembrane region" description="Helical" evidence="1">
    <location>
        <begin position="43"/>
        <end position="71"/>
    </location>
</feature>
<evidence type="ECO:0000313" key="3">
    <source>
        <dbReference type="Proteomes" id="UP000176868"/>
    </source>
</evidence>
<accession>A0A1G2V8S8</accession>
<organism evidence="2 3">
    <name type="scientific">Candidatus Zambryskibacteria bacterium RIFOXYD2_FULL_43_10</name>
    <dbReference type="NCBI Taxonomy" id="1802782"/>
    <lineage>
        <taxon>Bacteria</taxon>
        <taxon>Candidatus Zambryskiibacteriota</taxon>
    </lineage>
</organism>
<proteinExistence type="predicted"/>
<evidence type="ECO:0000256" key="1">
    <source>
        <dbReference type="SAM" id="Phobius"/>
    </source>
</evidence>
<evidence type="ECO:0008006" key="4">
    <source>
        <dbReference type="Google" id="ProtNLM"/>
    </source>
</evidence>
<keyword evidence="1" id="KW-0812">Transmembrane</keyword>
<keyword evidence="1" id="KW-1133">Transmembrane helix</keyword>
<feature type="transmembrane region" description="Helical" evidence="1">
    <location>
        <begin position="78"/>
        <end position="99"/>
    </location>
</feature>
<keyword evidence="1" id="KW-0472">Membrane</keyword>
<dbReference type="Proteomes" id="UP000176868">
    <property type="component" value="Unassembled WGS sequence"/>
</dbReference>
<comment type="caution">
    <text evidence="2">The sequence shown here is derived from an EMBL/GenBank/DDBJ whole genome shotgun (WGS) entry which is preliminary data.</text>
</comment>
<reference evidence="2 3" key="1">
    <citation type="journal article" date="2016" name="Nat. Commun.">
        <title>Thousands of microbial genomes shed light on interconnected biogeochemical processes in an aquifer system.</title>
        <authorList>
            <person name="Anantharaman K."/>
            <person name="Brown C.T."/>
            <person name="Hug L.A."/>
            <person name="Sharon I."/>
            <person name="Castelle C.J."/>
            <person name="Probst A.J."/>
            <person name="Thomas B.C."/>
            <person name="Singh A."/>
            <person name="Wilkins M.J."/>
            <person name="Karaoz U."/>
            <person name="Brodie E.L."/>
            <person name="Williams K.H."/>
            <person name="Hubbard S.S."/>
            <person name="Banfield J.F."/>
        </authorList>
    </citation>
    <scope>NUCLEOTIDE SEQUENCE [LARGE SCALE GENOMIC DNA]</scope>
</reference>
<name>A0A1G2V8S8_9BACT</name>
<feature type="transmembrane region" description="Helical" evidence="1">
    <location>
        <begin position="128"/>
        <end position="154"/>
    </location>
</feature>
<protein>
    <recommendedName>
        <fullName evidence="4">TVP38/TMEM64 family membrane protein</fullName>
    </recommendedName>
</protein>
<dbReference type="AlphaFoldDB" id="A0A1G2V8S8"/>
<evidence type="ECO:0000313" key="2">
    <source>
        <dbReference type="EMBL" id="OHB18033.1"/>
    </source>
</evidence>
<feature type="transmembrane region" description="Helical" evidence="1">
    <location>
        <begin position="9"/>
        <end position="28"/>
    </location>
</feature>
<dbReference type="EMBL" id="MHWZ01000008">
    <property type="protein sequence ID" value="OHB18033.1"/>
    <property type="molecule type" value="Genomic_DNA"/>
</dbReference>
<sequence length="190" mass="20825">MSNFIRRHGIIVFLVAFLLAFVLISIYVTPKEIVDYIGVENTYFVSFLLAVFGGLSTVTGISFFTSVVAFSSGGANPFFLGLFGGLGIFISDAIFFFVARYSVQVLRENIKPVSLRLVSKMEKVSPSLILFGVYLYIGLTPLPNDILMIALAFLGISFKRLAPVLLAGSVTVVMLVAYSGEIIFNYFLTL</sequence>